<reference evidence="1 2" key="1">
    <citation type="submission" date="2018-06" db="EMBL/GenBank/DDBJ databases">
        <title>Combined omics and stable isotope probing to characterize newly discovered Mariana Back-Arc vent microbial communities.</title>
        <authorList>
            <person name="Trembath-Reichert E."/>
            <person name="Huber J.A."/>
        </authorList>
    </citation>
    <scope>NUCLEOTIDE SEQUENCE [LARGE SCALE GENOMIC DNA]</scope>
    <source>
        <strain evidence="1">MAG 151</strain>
    </source>
</reference>
<gene>
    <name evidence="1" type="ORF">DSY93_03540</name>
</gene>
<sequence length="68" mass="7935">CYFITLVVFSFQCNIQAGYGIFSEVHSGKMIKLEKSEDYILKSTYYLKKLLTFSKRETSNLRVNGRKV</sequence>
<evidence type="ECO:0000313" key="2">
    <source>
        <dbReference type="Proteomes" id="UP000288322"/>
    </source>
</evidence>
<accession>A0A432H636</accession>
<evidence type="ECO:0000313" key="1">
    <source>
        <dbReference type="EMBL" id="RTZ91249.1"/>
    </source>
</evidence>
<dbReference type="AlphaFoldDB" id="A0A432H636"/>
<comment type="caution">
    <text evidence="1">The sequence shown here is derived from an EMBL/GenBank/DDBJ whole genome shotgun (WGS) entry which is preliminary data.</text>
</comment>
<proteinExistence type="predicted"/>
<dbReference type="Proteomes" id="UP000288322">
    <property type="component" value="Unassembled WGS sequence"/>
</dbReference>
<name>A0A432H636_9DELT</name>
<organism evidence="1 2">
    <name type="scientific">SAR324 cluster bacterium</name>
    <dbReference type="NCBI Taxonomy" id="2024889"/>
    <lineage>
        <taxon>Bacteria</taxon>
        <taxon>Deltaproteobacteria</taxon>
        <taxon>SAR324 cluster</taxon>
    </lineage>
</organism>
<protein>
    <submittedName>
        <fullName evidence="1">Uncharacterized protein</fullName>
    </submittedName>
</protein>
<dbReference type="EMBL" id="QNZH01000094">
    <property type="protein sequence ID" value="RTZ91249.1"/>
    <property type="molecule type" value="Genomic_DNA"/>
</dbReference>
<feature type="non-terminal residue" evidence="1">
    <location>
        <position position="1"/>
    </location>
</feature>